<comment type="caution">
    <text evidence="6">The sequence shown here is derived from an EMBL/GenBank/DDBJ whole genome shotgun (WGS) entry which is preliminary data.</text>
</comment>
<protein>
    <submittedName>
        <fullName evidence="6">RING finger protein 208-like protein</fullName>
    </submittedName>
</protein>
<gene>
    <name evidence="6" type="ORF">AKAME5_001645600</name>
</gene>
<evidence type="ECO:0000259" key="5">
    <source>
        <dbReference type="PROSITE" id="PS50089"/>
    </source>
</evidence>
<dbReference type="SMART" id="SM00184">
    <property type="entry name" value="RING"/>
    <property type="match status" value="1"/>
</dbReference>
<evidence type="ECO:0000256" key="2">
    <source>
        <dbReference type="ARBA" id="ARBA00022771"/>
    </source>
</evidence>
<evidence type="ECO:0000256" key="1">
    <source>
        <dbReference type="ARBA" id="ARBA00022723"/>
    </source>
</evidence>
<dbReference type="PANTHER" id="PTHR22791">
    <property type="entry name" value="RING-TYPE DOMAIN-CONTAINING PROTEIN"/>
    <property type="match status" value="1"/>
</dbReference>
<dbReference type="SUPFAM" id="SSF57850">
    <property type="entry name" value="RING/U-box"/>
    <property type="match status" value="1"/>
</dbReference>
<feature type="domain" description="RING-type" evidence="5">
    <location>
        <begin position="38"/>
        <end position="85"/>
    </location>
</feature>
<dbReference type="GO" id="GO:0008270">
    <property type="term" value="F:zinc ion binding"/>
    <property type="evidence" value="ECO:0007669"/>
    <property type="project" value="UniProtKB-KW"/>
</dbReference>
<keyword evidence="2 4" id="KW-0863">Zinc-finger</keyword>
<dbReference type="Gene3D" id="3.30.40.10">
    <property type="entry name" value="Zinc/RING finger domain, C3HC4 (zinc finger)"/>
    <property type="match status" value="1"/>
</dbReference>
<dbReference type="PROSITE" id="PS00518">
    <property type="entry name" value="ZF_RING_1"/>
    <property type="match status" value="1"/>
</dbReference>
<evidence type="ECO:0000313" key="6">
    <source>
        <dbReference type="EMBL" id="GLD64953.1"/>
    </source>
</evidence>
<accession>A0AAD3RDD6</accession>
<dbReference type="EMBL" id="BRZM01000074">
    <property type="protein sequence ID" value="GLD64953.1"/>
    <property type="molecule type" value="Genomic_DNA"/>
</dbReference>
<dbReference type="InterPro" id="IPR051435">
    <property type="entry name" value="RING_finger_E3_ubiq-ligases"/>
</dbReference>
<name>A0AAD3RDD6_LATJO</name>
<reference evidence="6" key="1">
    <citation type="submission" date="2022-08" db="EMBL/GenBank/DDBJ databases">
        <title>Genome sequencing of akame (Lates japonicus).</title>
        <authorList>
            <person name="Hashiguchi Y."/>
            <person name="Takahashi H."/>
        </authorList>
    </citation>
    <scope>NUCLEOTIDE SEQUENCE</scope>
    <source>
        <strain evidence="6">Kochi</strain>
    </source>
</reference>
<evidence type="ECO:0000256" key="3">
    <source>
        <dbReference type="ARBA" id="ARBA00022833"/>
    </source>
</evidence>
<keyword evidence="7" id="KW-1185">Reference proteome</keyword>
<evidence type="ECO:0000313" key="7">
    <source>
        <dbReference type="Proteomes" id="UP001279410"/>
    </source>
</evidence>
<dbReference type="GO" id="GO:0061630">
    <property type="term" value="F:ubiquitin protein ligase activity"/>
    <property type="evidence" value="ECO:0007669"/>
    <property type="project" value="TreeGrafter"/>
</dbReference>
<dbReference type="PROSITE" id="PS50089">
    <property type="entry name" value="ZF_RING_2"/>
    <property type="match status" value="1"/>
</dbReference>
<dbReference type="PANTHER" id="PTHR22791:SF31">
    <property type="entry name" value="IM:7152348"/>
    <property type="match status" value="1"/>
</dbReference>
<dbReference type="Pfam" id="PF14634">
    <property type="entry name" value="zf-RING_5"/>
    <property type="match status" value="1"/>
</dbReference>
<dbReference type="InterPro" id="IPR001841">
    <property type="entry name" value="Znf_RING"/>
</dbReference>
<proteinExistence type="predicted"/>
<dbReference type="GO" id="GO:0016567">
    <property type="term" value="P:protein ubiquitination"/>
    <property type="evidence" value="ECO:0007669"/>
    <property type="project" value="TreeGrafter"/>
</dbReference>
<keyword evidence="3" id="KW-0862">Zinc</keyword>
<sequence>MVFSCCCCADRPSASSKERTDPPIHADSTMFINEEFECIVCCHEYSRSDRIPRLLHCKHTFCAACLEKLSKLEGVVRTVSCPLCRWITCTRASLTLPGALWVNTEIWDQIAEEKRQQRRREEEEEGMNDTEAQLIKAQLSNSRQSGFMSALKKIFSCVLQQGQEMDGC</sequence>
<dbReference type="Proteomes" id="UP001279410">
    <property type="component" value="Unassembled WGS sequence"/>
</dbReference>
<organism evidence="6 7">
    <name type="scientific">Lates japonicus</name>
    <name type="common">Japanese lates</name>
    <dbReference type="NCBI Taxonomy" id="270547"/>
    <lineage>
        <taxon>Eukaryota</taxon>
        <taxon>Metazoa</taxon>
        <taxon>Chordata</taxon>
        <taxon>Craniata</taxon>
        <taxon>Vertebrata</taxon>
        <taxon>Euteleostomi</taxon>
        <taxon>Actinopterygii</taxon>
        <taxon>Neopterygii</taxon>
        <taxon>Teleostei</taxon>
        <taxon>Neoteleostei</taxon>
        <taxon>Acanthomorphata</taxon>
        <taxon>Carangaria</taxon>
        <taxon>Carangaria incertae sedis</taxon>
        <taxon>Centropomidae</taxon>
        <taxon>Lates</taxon>
    </lineage>
</organism>
<dbReference type="AlphaFoldDB" id="A0AAD3RDD6"/>
<dbReference type="InterPro" id="IPR013083">
    <property type="entry name" value="Znf_RING/FYVE/PHD"/>
</dbReference>
<keyword evidence="1" id="KW-0479">Metal-binding</keyword>
<dbReference type="InterPro" id="IPR017907">
    <property type="entry name" value="Znf_RING_CS"/>
</dbReference>
<evidence type="ECO:0000256" key="4">
    <source>
        <dbReference type="PROSITE-ProRule" id="PRU00175"/>
    </source>
</evidence>